<dbReference type="InterPro" id="IPR050317">
    <property type="entry name" value="Plant_Fungal_Acyltransferase"/>
</dbReference>
<sequence>MGREVLKPRTPPTISYPHREYDLDHSPGDTLSDESDFKRLAQTSVFFSKSDISTLKRKINGGKCATFDAIAACLWRARTKTILHPETVAKLLFPIDTRFRYKPELPPGYYGSAVVFPRAATKAEMLISEPLRYAAGLISEVKNVVTGDEYRMSVLDFIEANGRRGFCKEGAFVVSDMSRLRFAEVDFGWGPAVYGGPSRAGTGHVPGMVTSVIGHKDGERGGVEGLLALLSLPSHALELFHEEIRKEISGIAHGVIVSSL</sequence>
<feature type="region of interest" description="Disordered" evidence="2">
    <location>
        <begin position="1"/>
        <end position="28"/>
    </location>
</feature>
<evidence type="ECO:0008006" key="5">
    <source>
        <dbReference type="Google" id="ProtNLM"/>
    </source>
</evidence>
<organism evidence="3 4">
    <name type="scientific">Stephania japonica</name>
    <dbReference type="NCBI Taxonomy" id="461633"/>
    <lineage>
        <taxon>Eukaryota</taxon>
        <taxon>Viridiplantae</taxon>
        <taxon>Streptophyta</taxon>
        <taxon>Embryophyta</taxon>
        <taxon>Tracheophyta</taxon>
        <taxon>Spermatophyta</taxon>
        <taxon>Magnoliopsida</taxon>
        <taxon>Ranunculales</taxon>
        <taxon>Menispermaceae</taxon>
        <taxon>Menispermoideae</taxon>
        <taxon>Cissampelideae</taxon>
        <taxon>Stephania</taxon>
    </lineage>
</organism>
<accession>A0AAP0EE34</accession>
<feature type="compositionally biased region" description="Basic and acidic residues" evidence="2">
    <location>
        <begin position="17"/>
        <end position="27"/>
    </location>
</feature>
<keyword evidence="4" id="KW-1185">Reference proteome</keyword>
<dbReference type="InterPro" id="IPR023213">
    <property type="entry name" value="CAT-like_dom_sf"/>
</dbReference>
<protein>
    <recommendedName>
        <fullName evidence="5">Benzyl alcohol O-benzoyltransferase</fullName>
    </recommendedName>
</protein>
<evidence type="ECO:0000256" key="2">
    <source>
        <dbReference type="SAM" id="MobiDB-lite"/>
    </source>
</evidence>
<evidence type="ECO:0000313" key="4">
    <source>
        <dbReference type="Proteomes" id="UP001417504"/>
    </source>
</evidence>
<comment type="caution">
    <text evidence="3">The sequence shown here is derived from an EMBL/GenBank/DDBJ whole genome shotgun (WGS) entry which is preliminary data.</text>
</comment>
<name>A0AAP0EE34_9MAGN</name>
<reference evidence="3 4" key="1">
    <citation type="submission" date="2024-01" db="EMBL/GenBank/DDBJ databases">
        <title>Genome assemblies of Stephania.</title>
        <authorList>
            <person name="Yang L."/>
        </authorList>
    </citation>
    <scope>NUCLEOTIDE SEQUENCE [LARGE SCALE GENOMIC DNA]</scope>
    <source>
        <strain evidence="3">QJT</strain>
        <tissue evidence="3">Leaf</tissue>
    </source>
</reference>
<dbReference type="PANTHER" id="PTHR31642:SF174">
    <property type="entry name" value="BENZYL ALCOHOL O-BENZOYLTRANSFERASE-LIKE"/>
    <property type="match status" value="1"/>
</dbReference>
<dbReference type="PANTHER" id="PTHR31642">
    <property type="entry name" value="TRICHOTHECENE 3-O-ACETYLTRANSFERASE"/>
    <property type="match status" value="1"/>
</dbReference>
<dbReference type="Proteomes" id="UP001417504">
    <property type="component" value="Unassembled WGS sequence"/>
</dbReference>
<proteinExistence type="inferred from homology"/>
<dbReference type="AlphaFoldDB" id="A0AAP0EE34"/>
<dbReference type="Pfam" id="PF02458">
    <property type="entry name" value="Transferase"/>
    <property type="match status" value="1"/>
</dbReference>
<dbReference type="GO" id="GO:0016747">
    <property type="term" value="F:acyltransferase activity, transferring groups other than amino-acyl groups"/>
    <property type="evidence" value="ECO:0007669"/>
    <property type="project" value="TreeGrafter"/>
</dbReference>
<evidence type="ECO:0000256" key="1">
    <source>
        <dbReference type="ARBA" id="ARBA00009861"/>
    </source>
</evidence>
<dbReference type="EMBL" id="JBBNAE010000010">
    <property type="protein sequence ID" value="KAK9091661.1"/>
    <property type="molecule type" value="Genomic_DNA"/>
</dbReference>
<gene>
    <name evidence="3" type="ORF">Sjap_024838</name>
</gene>
<evidence type="ECO:0000313" key="3">
    <source>
        <dbReference type="EMBL" id="KAK9091661.1"/>
    </source>
</evidence>
<dbReference type="Gene3D" id="3.30.559.10">
    <property type="entry name" value="Chloramphenicol acetyltransferase-like domain"/>
    <property type="match status" value="1"/>
</dbReference>
<comment type="similarity">
    <text evidence="1">Belongs to the plant acyltransferase family.</text>
</comment>